<sequence>MRPIFWCFILLMPITVSSPLIAQPAYTADQIIERFSASRPSETSLPLGQSRGLGASRAVCVGTEAECGRQARPPSPTFDLMVNFGLDSDRLTPEARRNLNEFARALKDPRLTELSFAVEGHTDGRGSDGHNMDLSRRRASAVVSYLEARGVDRSRIVPRALGSSQPRTSDPMDATNRRVETRLAQ</sequence>
<keyword evidence="2 4" id="KW-0472">Membrane</keyword>
<dbReference type="InterPro" id="IPR050330">
    <property type="entry name" value="Bact_OuterMem_StrucFunc"/>
</dbReference>
<dbReference type="SUPFAM" id="SSF103088">
    <property type="entry name" value="OmpA-like"/>
    <property type="match status" value="1"/>
</dbReference>
<evidence type="ECO:0000256" key="5">
    <source>
        <dbReference type="SAM" id="MobiDB-lite"/>
    </source>
</evidence>
<dbReference type="InterPro" id="IPR036737">
    <property type="entry name" value="OmpA-like_sf"/>
</dbReference>
<protein>
    <submittedName>
        <fullName evidence="8">OmpA family protein</fullName>
    </submittedName>
</protein>
<keyword evidence="9" id="KW-1185">Reference proteome</keyword>
<dbReference type="CDD" id="cd07185">
    <property type="entry name" value="OmpA_C-like"/>
    <property type="match status" value="1"/>
</dbReference>
<keyword evidence="3" id="KW-0998">Cell outer membrane</keyword>
<dbReference type="InterPro" id="IPR006665">
    <property type="entry name" value="OmpA-like"/>
</dbReference>
<feature type="region of interest" description="Disordered" evidence="5">
    <location>
        <begin position="158"/>
        <end position="185"/>
    </location>
</feature>
<proteinExistence type="predicted"/>
<dbReference type="KEGG" id="pstg:E8M01_07185"/>
<accession>A0A4D7ASX8</accession>
<dbReference type="RefSeq" id="WP_136959505.1">
    <property type="nucleotide sequence ID" value="NZ_CP039690.1"/>
</dbReference>
<evidence type="ECO:0000313" key="9">
    <source>
        <dbReference type="Proteomes" id="UP000298781"/>
    </source>
</evidence>
<dbReference type="Pfam" id="PF00691">
    <property type="entry name" value="OmpA"/>
    <property type="match status" value="1"/>
</dbReference>
<dbReference type="Proteomes" id="UP000298781">
    <property type="component" value="Chromosome"/>
</dbReference>
<feature type="signal peptide" evidence="6">
    <location>
        <begin position="1"/>
        <end position="22"/>
    </location>
</feature>
<name>A0A4D7ASX8_9HYPH</name>
<evidence type="ECO:0000256" key="1">
    <source>
        <dbReference type="ARBA" id="ARBA00004442"/>
    </source>
</evidence>
<evidence type="ECO:0000259" key="7">
    <source>
        <dbReference type="PROSITE" id="PS51123"/>
    </source>
</evidence>
<dbReference type="AlphaFoldDB" id="A0A4D7ASX8"/>
<evidence type="ECO:0000256" key="4">
    <source>
        <dbReference type="PROSITE-ProRule" id="PRU00473"/>
    </source>
</evidence>
<dbReference type="PANTHER" id="PTHR30329">
    <property type="entry name" value="STATOR ELEMENT OF FLAGELLAR MOTOR COMPLEX"/>
    <property type="match status" value="1"/>
</dbReference>
<dbReference type="Gene3D" id="3.30.1330.60">
    <property type="entry name" value="OmpA-like domain"/>
    <property type="match status" value="1"/>
</dbReference>
<evidence type="ECO:0000313" key="8">
    <source>
        <dbReference type="EMBL" id="QCI64049.1"/>
    </source>
</evidence>
<dbReference type="EMBL" id="CP039690">
    <property type="protein sequence ID" value="QCI64049.1"/>
    <property type="molecule type" value="Genomic_DNA"/>
</dbReference>
<dbReference type="OrthoDB" id="9814546at2"/>
<feature type="compositionally biased region" description="Basic and acidic residues" evidence="5">
    <location>
        <begin position="175"/>
        <end position="185"/>
    </location>
</feature>
<evidence type="ECO:0000256" key="3">
    <source>
        <dbReference type="ARBA" id="ARBA00023237"/>
    </source>
</evidence>
<dbReference type="PROSITE" id="PS51123">
    <property type="entry name" value="OMPA_2"/>
    <property type="match status" value="1"/>
</dbReference>
<evidence type="ECO:0000256" key="6">
    <source>
        <dbReference type="SAM" id="SignalP"/>
    </source>
</evidence>
<reference evidence="8 9" key="1">
    <citation type="submission" date="2019-04" db="EMBL/GenBank/DDBJ databases">
        <title>Phreatobacter aquaticus sp. nov.</title>
        <authorList>
            <person name="Choi A."/>
        </authorList>
    </citation>
    <scope>NUCLEOTIDE SEQUENCE [LARGE SCALE GENOMIC DNA]</scope>
    <source>
        <strain evidence="8 9">KCTC 52518</strain>
    </source>
</reference>
<gene>
    <name evidence="8" type="ORF">E8M01_07185</name>
</gene>
<comment type="subcellular location">
    <subcellularLocation>
        <location evidence="1">Cell outer membrane</location>
    </subcellularLocation>
</comment>
<dbReference type="PANTHER" id="PTHR30329:SF21">
    <property type="entry name" value="LIPOPROTEIN YIAD-RELATED"/>
    <property type="match status" value="1"/>
</dbReference>
<evidence type="ECO:0000256" key="2">
    <source>
        <dbReference type="ARBA" id="ARBA00023136"/>
    </source>
</evidence>
<dbReference type="InterPro" id="IPR006664">
    <property type="entry name" value="OMP_bac"/>
</dbReference>
<feature type="chain" id="PRO_5020548678" evidence="6">
    <location>
        <begin position="23"/>
        <end position="185"/>
    </location>
</feature>
<dbReference type="PRINTS" id="PR01021">
    <property type="entry name" value="OMPADOMAIN"/>
</dbReference>
<keyword evidence="6" id="KW-0732">Signal</keyword>
<dbReference type="GO" id="GO:0009279">
    <property type="term" value="C:cell outer membrane"/>
    <property type="evidence" value="ECO:0007669"/>
    <property type="project" value="UniProtKB-SubCell"/>
</dbReference>
<organism evidence="8 9">
    <name type="scientific">Phreatobacter stygius</name>
    <dbReference type="NCBI Taxonomy" id="1940610"/>
    <lineage>
        <taxon>Bacteria</taxon>
        <taxon>Pseudomonadati</taxon>
        <taxon>Pseudomonadota</taxon>
        <taxon>Alphaproteobacteria</taxon>
        <taxon>Hyphomicrobiales</taxon>
        <taxon>Phreatobacteraceae</taxon>
        <taxon>Phreatobacter</taxon>
    </lineage>
</organism>
<feature type="domain" description="OmpA-like" evidence="7">
    <location>
        <begin position="71"/>
        <end position="185"/>
    </location>
</feature>